<keyword evidence="7 9" id="KW-0472">Membrane</keyword>
<evidence type="ECO:0000313" key="11">
    <source>
        <dbReference type="Proteomes" id="UP000596742"/>
    </source>
</evidence>
<evidence type="ECO:0000256" key="3">
    <source>
        <dbReference type="ARBA" id="ARBA00022475"/>
    </source>
</evidence>
<dbReference type="GO" id="GO:0005886">
    <property type="term" value="C:plasma membrane"/>
    <property type="evidence" value="ECO:0007669"/>
    <property type="project" value="UniProtKB-SubCell"/>
</dbReference>
<keyword evidence="3" id="KW-1003">Cell membrane</keyword>
<feature type="transmembrane region" description="Helical" evidence="9">
    <location>
        <begin position="541"/>
        <end position="566"/>
    </location>
</feature>
<evidence type="ECO:0000256" key="6">
    <source>
        <dbReference type="ARBA" id="ARBA00023065"/>
    </source>
</evidence>
<dbReference type="Pfam" id="PF00876">
    <property type="entry name" value="Innexin"/>
    <property type="match status" value="1"/>
</dbReference>
<evidence type="ECO:0000256" key="1">
    <source>
        <dbReference type="ARBA" id="ARBA00004651"/>
    </source>
</evidence>
<dbReference type="EMBL" id="UYJE01007936">
    <property type="protein sequence ID" value="VDI59311.1"/>
    <property type="molecule type" value="Genomic_DNA"/>
</dbReference>
<dbReference type="PANTHER" id="PTHR11893">
    <property type="entry name" value="INNEXIN"/>
    <property type="match status" value="1"/>
</dbReference>
<dbReference type="InterPro" id="IPR000990">
    <property type="entry name" value="Innexin"/>
</dbReference>
<comment type="function">
    <text evidence="9">Structural component of the gap junctions.</text>
</comment>
<keyword evidence="2 9" id="KW-0813">Transport</keyword>
<keyword evidence="11" id="KW-1185">Reference proteome</keyword>
<evidence type="ECO:0000256" key="9">
    <source>
        <dbReference type="RuleBase" id="RU010713"/>
    </source>
</evidence>
<evidence type="ECO:0000256" key="4">
    <source>
        <dbReference type="ARBA" id="ARBA00022692"/>
    </source>
</evidence>
<dbReference type="GO" id="GO:0005921">
    <property type="term" value="C:gap junction"/>
    <property type="evidence" value="ECO:0007669"/>
    <property type="project" value="UniProtKB-UniRule"/>
</dbReference>
<sequence>MVQVRKNDPPWMNSNIRKMIRKRKRLNKKAKLTNDEIDWSNFRRIRNKCINYVRSSKKKFLEKQINKVDSIHTISTKQWWKTIKNLIGLPNKKSAYPTLIFNNQYIESDYDKATYFNDYFCAQSSVDDSYNVLPILENDEINKLEELVISEQDVEDVLLNLDISKATGPDLISPRLLRAAATVLKYPFTKLFNLSLLTGRFPDVWKLANVIPVYKNKGGPEFLLNYRPISLLSNIGYIDKYFRQWPKQCPNNPIENFKKQGTRIFKVGITDDSSIHLLNRLYCVVFLIILAMLVSSKQYVGNPIQCWCPAMFTGAHVKYTNNYCWVSNTYYVDFESSLPLEKEIRVNKEIEYYQWVPLILVFQALLFYLPRMFWKRFGGYTLLNIKKMLNMAASAGYLTGDERDKALDDIVAYLHKYIKIRNTISSPHHKMEIAKEKMSRLGLHYGNYLVFLFMVTSFLYIMTAAVQIIMVDIFLGNDFKNLGFEFLSMIFKGQKFEDYGRFPRVTFCDLDVRQMTNVQTWTVQCSLPINLFNEKLFFCNWLMLVSMVIINSVNFLYNLISIFLPFRTDNYVTKFMEMEGVRAGRINEKQSPRYGEVKKEFVREYLRHDGVFLIWFLSNKTNQVIASEIVSKLWQRYTKEGLVEAKLHADDDEYLSPTAASNA</sequence>
<gene>
    <name evidence="9" type="primary">inx</name>
    <name evidence="10" type="ORF">MGAL_10B058848</name>
</gene>
<dbReference type="AlphaFoldDB" id="A0A8B6G6A2"/>
<keyword evidence="4 9" id="KW-0812">Transmembrane</keyword>
<feature type="transmembrane region" description="Helical" evidence="9">
    <location>
        <begin position="445"/>
        <end position="470"/>
    </location>
</feature>
<evidence type="ECO:0000313" key="10">
    <source>
        <dbReference type="EMBL" id="VDI59311.1"/>
    </source>
</evidence>
<evidence type="ECO:0000256" key="5">
    <source>
        <dbReference type="ARBA" id="ARBA00022989"/>
    </source>
</evidence>
<name>A0A8B6G6A2_MYTGA</name>
<dbReference type="OrthoDB" id="5867527at2759"/>
<evidence type="ECO:0000256" key="8">
    <source>
        <dbReference type="ARBA" id="ARBA00023303"/>
    </source>
</evidence>
<proteinExistence type="inferred from homology"/>
<accession>A0A8B6G6A2</accession>
<dbReference type="PANTHER" id="PTHR11893:SF36">
    <property type="entry name" value="INNEXIN-5"/>
    <property type="match status" value="1"/>
</dbReference>
<protein>
    <recommendedName>
        <fullName evidence="9">Innexin</fullName>
    </recommendedName>
</protein>
<keyword evidence="6 9" id="KW-0406">Ion transport</keyword>
<keyword evidence="8 9" id="KW-0407">Ion channel</keyword>
<evidence type="ECO:0000256" key="7">
    <source>
        <dbReference type="ARBA" id="ARBA00023136"/>
    </source>
</evidence>
<dbReference type="Proteomes" id="UP000596742">
    <property type="component" value="Unassembled WGS sequence"/>
</dbReference>
<dbReference type="PRINTS" id="PR01262">
    <property type="entry name" value="INNEXIN"/>
</dbReference>
<keyword evidence="5 9" id="KW-1133">Transmembrane helix</keyword>
<evidence type="ECO:0000256" key="2">
    <source>
        <dbReference type="ARBA" id="ARBA00022448"/>
    </source>
</evidence>
<dbReference type="GO" id="GO:0034220">
    <property type="term" value="P:monoatomic ion transmembrane transport"/>
    <property type="evidence" value="ECO:0007669"/>
    <property type="project" value="UniProtKB-KW"/>
</dbReference>
<comment type="caution">
    <text evidence="10">The sequence shown here is derived from an EMBL/GenBank/DDBJ whole genome shotgun (WGS) entry which is preliminary data.</text>
</comment>
<reference evidence="10" key="1">
    <citation type="submission" date="2018-11" db="EMBL/GenBank/DDBJ databases">
        <authorList>
            <person name="Alioto T."/>
            <person name="Alioto T."/>
        </authorList>
    </citation>
    <scope>NUCLEOTIDE SEQUENCE</scope>
</reference>
<comment type="subcellular location">
    <subcellularLocation>
        <location evidence="1 9">Cell membrane</location>
        <topology evidence="1 9">Multi-pass membrane protein</topology>
    </subcellularLocation>
</comment>
<comment type="caution">
    <text evidence="9">Lacks conserved residue(s) required for the propagation of feature annotation.</text>
</comment>
<organism evidence="10 11">
    <name type="scientific">Mytilus galloprovincialis</name>
    <name type="common">Mediterranean mussel</name>
    <dbReference type="NCBI Taxonomy" id="29158"/>
    <lineage>
        <taxon>Eukaryota</taxon>
        <taxon>Metazoa</taxon>
        <taxon>Spiralia</taxon>
        <taxon>Lophotrochozoa</taxon>
        <taxon>Mollusca</taxon>
        <taxon>Bivalvia</taxon>
        <taxon>Autobranchia</taxon>
        <taxon>Pteriomorphia</taxon>
        <taxon>Mytilida</taxon>
        <taxon>Mytiloidea</taxon>
        <taxon>Mytilidae</taxon>
        <taxon>Mytilinae</taxon>
        <taxon>Mytilus</taxon>
    </lineage>
</organism>
<comment type="similarity">
    <text evidence="9">Belongs to the pannexin family.</text>
</comment>
<feature type="transmembrane region" description="Helical" evidence="9">
    <location>
        <begin position="352"/>
        <end position="369"/>
    </location>
</feature>
<dbReference type="PROSITE" id="PS51013">
    <property type="entry name" value="PANNEXIN"/>
    <property type="match status" value="1"/>
</dbReference>